<dbReference type="InterPro" id="IPR043502">
    <property type="entry name" value="DNA/RNA_pol_sf"/>
</dbReference>
<gene>
    <name evidence="8" type="ORF">KY290_001061</name>
</gene>
<dbReference type="EMBL" id="JAIVGD010000001">
    <property type="protein sequence ID" value="KAH0781463.1"/>
    <property type="molecule type" value="Genomic_DNA"/>
</dbReference>
<keyword evidence="2" id="KW-0548">Nucleotidyltransferase</keyword>
<proteinExistence type="predicted"/>
<organism evidence="8 9">
    <name type="scientific">Solanum tuberosum</name>
    <name type="common">Potato</name>
    <dbReference type="NCBI Taxonomy" id="4113"/>
    <lineage>
        <taxon>Eukaryota</taxon>
        <taxon>Viridiplantae</taxon>
        <taxon>Streptophyta</taxon>
        <taxon>Embryophyta</taxon>
        <taxon>Tracheophyta</taxon>
        <taxon>Spermatophyta</taxon>
        <taxon>Magnoliopsida</taxon>
        <taxon>eudicotyledons</taxon>
        <taxon>Gunneridae</taxon>
        <taxon>Pentapetalae</taxon>
        <taxon>asterids</taxon>
        <taxon>lamiids</taxon>
        <taxon>Solanales</taxon>
        <taxon>Solanaceae</taxon>
        <taxon>Solanoideae</taxon>
        <taxon>Solaneae</taxon>
        <taxon>Solanum</taxon>
    </lineage>
</organism>
<name>A0ABQ7WL42_SOLTU</name>
<keyword evidence="1" id="KW-0808">Transferase</keyword>
<dbReference type="Pfam" id="PF17921">
    <property type="entry name" value="Integrase_H2C2"/>
    <property type="match status" value="1"/>
</dbReference>
<evidence type="ECO:0000259" key="7">
    <source>
        <dbReference type="PROSITE" id="PS50878"/>
    </source>
</evidence>
<feature type="domain" description="Reverse transcriptase" evidence="7">
    <location>
        <begin position="136"/>
        <end position="354"/>
    </location>
</feature>
<dbReference type="Gene3D" id="1.10.340.70">
    <property type="match status" value="1"/>
</dbReference>
<keyword evidence="4" id="KW-0255">Endonuclease</keyword>
<evidence type="ECO:0000313" key="8">
    <source>
        <dbReference type="EMBL" id="KAH0781463.1"/>
    </source>
</evidence>
<evidence type="ECO:0000256" key="1">
    <source>
        <dbReference type="ARBA" id="ARBA00022679"/>
    </source>
</evidence>
<keyword evidence="3" id="KW-0540">Nuclease</keyword>
<keyword evidence="9" id="KW-1185">Reference proteome</keyword>
<evidence type="ECO:0000256" key="3">
    <source>
        <dbReference type="ARBA" id="ARBA00022722"/>
    </source>
</evidence>
<comment type="caution">
    <text evidence="8">The sequence shown here is derived from an EMBL/GenBank/DDBJ whole genome shotgun (WGS) entry which is preliminary data.</text>
</comment>
<evidence type="ECO:0000313" key="9">
    <source>
        <dbReference type="Proteomes" id="UP000826656"/>
    </source>
</evidence>
<keyword evidence="6" id="KW-0695">RNA-directed DNA polymerase</keyword>
<evidence type="ECO:0000256" key="6">
    <source>
        <dbReference type="ARBA" id="ARBA00022918"/>
    </source>
</evidence>
<dbReference type="Pfam" id="PF00078">
    <property type="entry name" value="RVT_1"/>
    <property type="match status" value="2"/>
</dbReference>
<dbReference type="PROSITE" id="PS50878">
    <property type="entry name" value="RT_POL"/>
    <property type="match status" value="1"/>
</dbReference>
<dbReference type="InterPro" id="IPR000477">
    <property type="entry name" value="RT_dom"/>
</dbReference>
<evidence type="ECO:0000256" key="5">
    <source>
        <dbReference type="ARBA" id="ARBA00022801"/>
    </source>
</evidence>
<dbReference type="InterPro" id="IPR041588">
    <property type="entry name" value="Integrase_H2C2"/>
</dbReference>
<dbReference type="Gene3D" id="3.10.10.10">
    <property type="entry name" value="HIV Type 1 Reverse Transcriptase, subunit A, domain 1"/>
    <property type="match status" value="1"/>
</dbReference>
<dbReference type="InterPro" id="IPR041373">
    <property type="entry name" value="RT_RNaseH"/>
</dbReference>
<dbReference type="PANTHER" id="PTHR37984">
    <property type="entry name" value="PROTEIN CBG26694"/>
    <property type="match status" value="1"/>
</dbReference>
<reference evidence="8 9" key="1">
    <citation type="journal article" date="2021" name="bioRxiv">
        <title>Chromosome-scale and haplotype-resolved genome assembly of a tetraploid potato cultivar.</title>
        <authorList>
            <person name="Sun H."/>
            <person name="Jiao W.-B."/>
            <person name="Krause K."/>
            <person name="Campoy J.A."/>
            <person name="Goel M."/>
            <person name="Folz-Donahue K."/>
            <person name="Kukat C."/>
            <person name="Huettel B."/>
            <person name="Schneeberger K."/>
        </authorList>
    </citation>
    <scope>NUCLEOTIDE SEQUENCE [LARGE SCALE GENOMIC DNA]</scope>
    <source>
        <strain evidence="8">SolTubOtavaFocal</strain>
        <tissue evidence="8">Leaves</tissue>
    </source>
</reference>
<dbReference type="CDD" id="cd09274">
    <property type="entry name" value="RNase_HI_RT_Ty3"/>
    <property type="match status" value="1"/>
</dbReference>
<sequence length="709" mass="81983">MGMDWLASCYATVDCRTKRVHFHFPNEAVLEWEGNVAAPRGKFIYYLKARKMMSKGYICHLVRVTDVEAESPTLQFVLVVNEFIDVFPEELPGLPPEREVEFGIDLILGTQPISIPPYRMAPAELRELKEQLKDLLEKGFIRPSVSPWGAPMLFVHKKDGMLRMCIDYRKLNRVTIKNKYPFPRIDDLFDQLQGAKCFSKIDLRTSYHQVRVKEKDIPTTAFRTRYGHFKFFVMSFGLTNAPAIFMDLMNRVFKPFLDVFVIVFIDDILVYSRSFGLTNAPTIFMDLMNRVFKPFLDVFVIVFIDDILVYSRSEEDHANHLRQVLQLLRDRRLYAKFSKCDFLLKSVAFLGYIVYDEGKRVDSQKIQAVKDWPRPTTPTEARSFLGLAGYYRRFVEGFSSISAPLTKLTHKASKFQWNDACERNLQELKSRLTSAPVLVLPKGTEGYTVYCDASGVGLGCILMQHGKVIAYALRQLRPHERNYPTHDLELAAVVFALKIWRHYLYGVHVDIYTDHKSLQYIFKQKDLTLRQRRWLELIKDYDIDILYHPGKANVVADALRRKTISCINEQTMEKEGMAKDLCQLASLGVRLLETLKEGIVVHNAAESSLVVEVKEKKFKDLTLQRLEEKVNQGTAKGFELTQDGVLCCQNRLCVPNVNGLRRRIMTEAHHSRYSIHPGSTKMYHDLKGVYWLRDMKKDIAEFVAQCPNC</sequence>
<protein>
    <recommendedName>
        <fullName evidence="7">Reverse transcriptase domain-containing protein</fullName>
    </recommendedName>
</protein>
<accession>A0ABQ7WL42</accession>
<dbReference type="SUPFAM" id="SSF56672">
    <property type="entry name" value="DNA/RNA polymerases"/>
    <property type="match status" value="2"/>
</dbReference>
<dbReference type="InterPro" id="IPR050951">
    <property type="entry name" value="Retrovirus_Pol_polyprotein"/>
</dbReference>
<keyword evidence="5" id="KW-0378">Hydrolase</keyword>
<dbReference type="Proteomes" id="UP000826656">
    <property type="component" value="Unassembled WGS sequence"/>
</dbReference>
<evidence type="ECO:0000256" key="2">
    <source>
        <dbReference type="ARBA" id="ARBA00022695"/>
    </source>
</evidence>
<evidence type="ECO:0000256" key="4">
    <source>
        <dbReference type="ARBA" id="ARBA00022759"/>
    </source>
</evidence>
<dbReference type="InterPro" id="IPR043128">
    <property type="entry name" value="Rev_trsase/Diguanyl_cyclase"/>
</dbReference>
<dbReference type="Pfam" id="PF17917">
    <property type="entry name" value="RT_RNaseH"/>
    <property type="match status" value="1"/>
</dbReference>
<dbReference type="Gene3D" id="3.30.70.270">
    <property type="match status" value="2"/>
</dbReference>
<dbReference type="CDD" id="cd01647">
    <property type="entry name" value="RT_LTR"/>
    <property type="match status" value="1"/>
</dbReference>
<dbReference type="PANTHER" id="PTHR37984:SF5">
    <property type="entry name" value="PROTEIN NYNRIN-LIKE"/>
    <property type="match status" value="1"/>
</dbReference>